<dbReference type="InterPro" id="IPR039420">
    <property type="entry name" value="WalR-like"/>
</dbReference>
<evidence type="ECO:0000256" key="7">
    <source>
        <dbReference type="ARBA" id="ARBA00024867"/>
    </source>
</evidence>
<comment type="caution">
    <text evidence="12">The sequence shown here is derived from an EMBL/GenBank/DDBJ whole genome shotgun (WGS) entry which is preliminary data.</text>
</comment>
<dbReference type="Gene3D" id="3.40.50.2300">
    <property type="match status" value="1"/>
</dbReference>
<evidence type="ECO:0000256" key="2">
    <source>
        <dbReference type="ARBA" id="ARBA00022553"/>
    </source>
</evidence>
<dbReference type="PROSITE" id="PS50110">
    <property type="entry name" value="RESPONSE_REGULATORY"/>
    <property type="match status" value="1"/>
</dbReference>
<keyword evidence="5 9" id="KW-0238">DNA-binding</keyword>
<feature type="domain" description="OmpR/PhoB-type" evidence="11">
    <location>
        <begin position="129"/>
        <end position="227"/>
    </location>
</feature>
<evidence type="ECO:0000256" key="5">
    <source>
        <dbReference type="ARBA" id="ARBA00023125"/>
    </source>
</evidence>
<dbReference type="InterPro" id="IPR036388">
    <property type="entry name" value="WH-like_DNA-bd_sf"/>
</dbReference>
<dbReference type="PANTHER" id="PTHR48111">
    <property type="entry name" value="REGULATOR OF RPOS"/>
    <property type="match status" value="1"/>
</dbReference>
<dbReference type="Pfam" id="PF00072">
    <property type="entry name" value="Response_reg"/>
    <property type="match status" value="1"/>
</dbReference>
<evidence type="ECO:0000259" key="10">
    <source>
        <dbReference type="PROSITE" id="PS50110"/>
    </source>
</evidence>
<dbReference type="InterPro" id="IPR001867">
    <property type="entry name" value="OmpR/PhoB-type_DNA-bd"/>
</dbReference>
<dbReference type="Pfam" id="PF00486">
    <property type="entry name" value="Trans_reg_C"/>
    <property type="match status" value="1"/>
</dbReference>
<dbReference type="RefSeq" id="WP_090412583.1">
    <property type="nucleotide sequence ID" value="NZ_CABJAI010000021.1"/>
</dbReference>
<evidence type="ECO:0000256" key="8">
    <source>
        <dbReference type="PROSITE-ProRule" id="PRU00169"/>
    </source>
</evidence>
<keyword evidence="2 8" id="KW-0597">Phosphoprotein</keyword>
<dbReference type="PANTHER" id="PTHR48111:SF2">
    <property type="entry name" value="RESPONSE REGULATOR SAER"/>
    <property type="match status" value="1"/>
</dbReference>
<name>A0A1I5JHE1_9FIRM</name>
<dbReference type="CDD" id="cd00383">
    <property type="entry name" value="trans_reg_C"/>
    <property type="match status" value="1"/>
</dbReference>
<keyword evidence="6" id="KW-0804">Transcription</keyword>
<dbReference type="Gene3D" id="6.10.250.690">
    <property type="match status" value="1"/>
</dbReference>
<evidence type="ECO:0000256" key="3">
    <source>
        <dbReference type="ARBA" id="ARBA00023012"/>
    </source>
</evidence>
<dbReference type="PROSITE" id="PS51755">
    <property type="entry name" value="OMPR_PHOB"/>
    <property type="match status" value="1"/>
</dbReference>
<proteinExistence type="predicted"/>
<dbReference type="InterPro" id="IPR001789">
    <property type="entry name" value="Sig_transdc_resp-reg_receiver"/>
</dbReference>
<dbReference type="GO" id="GO:0006355">
    <property type="term" value="P:regulation of DNA-templated transcription"/>
    <property type="evidence" value="ECO:0007669"/>
    <property type="project" value="InterPro"/>
</dbReference>
<evidence type="ECO:0000256" key="6">
    <source>
        <dbReference type="ARBA" id="ARBA00023163"/>
    </source>
</evidence>
<dbReference type="FunFam" id="1.10.10.10:FF:000018">
    <property type="entry name" value="DNA-binding response regulator ResD"/>
    <property type="match status" value="1"/>
</dbReference>
<dbReference type="Gene3D" id="1.10.10.10">
    <property type="entry name" value="Winged helix-like DNA-binding domain superfamily/Winged helix DNA-binding domain"/>
    <property type="match status" value="1"/>
</dbReference>
<accession>A0A1I5JHE1</accession>
<dbReference type="SMART" id="SM00862">
    <property type="entry name" value="Trans_reg_C"/>
    <property type="match status" value="1"/>
</dbReference>
<organism evidence="12 13">
    <name type="scientific">Eubacterium callanderi</name>
    <dbReference type="NCBI Taxonomy" id="53442"/>
    <lineage>
        <taxon>Bacteria</taxon>
        <taxon>Bacillati</taxon>
        <taxon>Bacillota</taxon>
        <taxon>Clostridia</taxon>
        <taxon>Eubacteriales</taxon>
        <taxon>Eubacteriaceae</taxon>
        <taxon>Eubacterium</taxon>
    </lineage>
</organism>
<dbReference type="SUPFAM" id="SSF52172">
    <property type="entry name" value="CheY-like"/>
    <property type="match status" value="1"/>
</dbReference>
<feature type="DNA-binding region" description="OmpR/PhoB-type" evidence="9">
    <location>
        <begin position="129"/>
        <end position="227"/>
    </location>
</feature>
<protein>
    <recommendedName>
        <fullName evidence="1">Stage 0 sporulation protein A homolog</fullName>
    </recommendedName>
</protein>
<keyword evidence="3" id="KW-0902">Two-component regulatory system</keyword>
<evidence type="ECO:0000256" key="1">
    <source>
        <dbReference type="ARBA" id="ARBA00018672"/>
    </source>
</evidence>
<dbReference type="EMBL" id="JACCKS010000028">
    <property type="protein sequence ID" value="NZA39903.1"/>
    <property type="molecule type" value="Genomic_DNA"/>
</dbReference>
<dbReference type="GO" id="GO:0032993">
    <property type="term" value="C:protein-DNA complex"/>
    <property type="evidence" value="ECO:0007669"/>
    <property type="project" value="TreeGrafter"/>
</dbReference>
<gene>
    <name evidence="12" type="ORF">H0N91_17645</name>
</gene>
<dbReference type="GO" id="GO:0005829">
    <property type="term" value="C:cytosol"/>
    <property type="evidence" value="ECO:0007669"/>
    <property type="project" value="TreeGrafter"/>
</dbReference>
<evidence type="ECO:0000313" key="13">
    <source>
        <dbReference type="Proteomes" id="UP000586254"/>
    </source>
</evidence>
<keyword evidence="4" id="KW-0805">Transcription regulation</keyword>
<evidence type="ECO:0000259" key="11">
    <source>
        <dbReference type="PROSITE" id="PS51755"/>
    </source>
</evidence>
<evidence type="ECO:0000313" key="12">
    <source>
        <dbReference type="EMBL" id="NZA39903.1"/>
    </source>
</evidence>
<dbReference type="SMART" id="SM00448">
    <property type="entry name" value="REC"/>
    <property type="match status" value="1"/>
</dbReference>
<evidence type="ECO:0000256" key="9">
    <source>
        <dbReference type="PROSITE-ProRule" id="PRU01091"/>
    </source>
</evidence>
<sequence length="227" mass="25398">MESINILIVEDDVNISNMLVDLLTHSGYTADTAYSGTEALFCLEKKSYALILLDLMLPGMSGEEVLKSLRQTSDTLVIAVSAKDDSPTKISLLKNGADDYITKPFNNEELLARIEALLRRNSGNTGLSGKTLTYKGLTLNPSTYEVCLKGQPLSLTKREYKILELLMQNPQRVFSKNVIYETVWEDLFLGEDNAINVHISNLRQKLAKIDPDEAYIQTVWGIGFKMK</sequence>
<dbReference type="Proteomes" id="UP000586254">
    <property type="component" value="Unassembled WGS sequence"/>
</dbReference>
<feature type="modified residue" description="4-aspartylphosphate" evidence="8">
    <location>
        <position position="54"/>
    </location>
</feature>
<dbReference type="GO" id="GO:0000156">
    <property type="term" value="F:phosphorelay response regulator activity"/>
    <property type="evidence" value="ECO:0007669"/>
    <property type="project" value="TreeGrafter"/>
</dbReference>
<dbReference type="AlphaFoldDB" id="A0A1I5JHE1"/>
<reference evidence="12 13" key="1">
    <citation type="submission" date="2020-07" db="EMBL/GenBank/DDBJ databases">
        <title>Organ Donor 1.</title>
        <authorList>
            <person name="Marsh A.J."/>
            <person name="Azcarate-Peril M.A."/>
        </authorList>
    </citation>
    <scope>NUCLEOTIDE SEQUENCE [LARGE SCALE GENOMIC DNA]</scope>
    <source>
        <strain evidence="12 13">AMC0717</strain>
    </source>
</reference>
<evidence type="ECO:0000256" key="4">
    <source>
        <dbReference type="ARBA" id="ARBA00023015"/>
    </source>
</evidence>
<dbReference type="InterPro" id="IPR011006">
    <property type="entry name" value="CheY-like_superfamily"/>
</dbReference>
<comment type="function">
    <text evidence="7">May play the central regulatory role in sporulation. It may be an element of the effector pathway responsible for the activation of sporulation genes in response to nutritional stress. Spo0A may act in concert with spo0H (a sigma factor) to control the expression of some genes that are critical to the sporulation process.</text>
</comment>
<dbReference type="GO" id="GO:0000976">
    <property type="term" value="F:transcription cis-regulatory region binding"/>
    <property type="evidence" value="ECO:0007669"/>
    <property type="project" value="TreeGrafter"/>
</dbReference>
<feature type="domain" description="Response regulatory" evidence="10">
    <location>
        <begin position="5"/>
        <end position="118"/>
    </location>
</feature>